<dbReference type="Gene3D" id="3.30.505.10">
    <property type="entry name" value="SH2 domain"/>
    <property type="match status" value="1"/>
</dbReference>
<proteinExistence type="predicted"/>
<keyword evidence="6" id="KW-1185">Reference proteome</keyword>
<dbReference type="PRINTS" id="PR00401">
    <property type="entry name" value="SH2DOMAIN"/>
</dbReference>
<dbReference type="PANTHER" id="PTHR14388">
    <property type="entry name" value="T CELL-SPECIFIC ADAPTER PROTEIN TSAD"/>
    <property type="match status" value="1"/>
</dbReference>
<evidence type="ECO:0000313" key="5">
    <source>
        <dbReference type="Ensembl" id="ENSPMEP00000029933.1"/>
    </source>
</evidence>
<dbReference type="PANTHER" id="PTHR14388:SF3">
    <property type="entry name" value="HEMATOPOIETIC SH2 DOMAIN-CONTAINING PROTEIN"/>
    <property type="match status" value="1"/>
</dbReference>
<accession>A0A3B3YRY8</accession>
<sequence length="378" mass="43115">MRITTELHDVFIFVKTMEWSQSTQGQKDPFTWFTESQLQSVFGNGSVPDWFHGIITRKTAEERLTEKPPGYFLIRVSESRVGYTLSYREDEHCRHFMIDVLENGQYIIVGDDRTHRSLQDLVDFHRRNPIMPFNQVLTVACGQSSADRIDYAELLFSQRPRSYSTSVLPNNLRQPNQSQPQPANELPPALPHRPNNLRNSALFLPNSQPNRLYPSLEEDLQHFAAPLPASPAPNVRKSSPWIQPPEVPLRNHVVQKQNLVCSRTTMVSDSSSTPSATERKLFTNIQSVKLQDLRPSVAVNLKSLKKKFQKKTSNPPENVYAEITQGPNDSSEVTENEYQEITGELTFRAPPQHHIDVKLNDQMLPQEYGSPPPFAPGY</sequence>
<organism evidence="5 6">
    <name type="scientific">Poecilia mexicana</name>
    <dbReference type="NCBI Taxonomy" id="48701"/>
    <lineage>
        <taxon>Eukaryota</taxon>
        <taxon>Metazoa</taxon>
        <taxon>Chordata</taxon>
        <taxon>Craniata</taxon>
        <taxon>Vertebrata</taxon>
        <taxon>Euteleostomi</taxon>
        <taxon>Actinopterygii</taxon>
        <taxon>Neopterygii</taxon>
        <taxon>Teleostei</taxon>
        <taxon>Neoteleostei</taxon>
        <taxon>Acanthomorphata</taxon>
        <taxon>Ovalentaria</taxon>
        <taxon>Atherinomorphae</taxon>
        <taxon>Cyprinodontiformes</taxon>
        <taxon>Poeciliidae</taxon>
        <taxon>Poeciliinae</taxon>
        <taxon>Poecilia</taxon>
    </lineage>
</organism>
<dbReference type="GO" id="GO:0005737">
    <property type="term" value="C:cytoplasm"/>
    <property type="evidence" value="ECO:0007669"/>
    <property type="project" value="TreeGrafter"/>
</dbReference>
<reference evidence="5" key="2">
    <citation type="submission" date="2025-09" db="UniProtKB">
        <authorList>
            <consortium name="Ensembl"/>
        </authorList>
    </citation>
    <scope>IDENTIFICATION</scope>
</reference>
<dbReference type="InterPro" id="IPR036860">
    <property type="entry name" value="SH2_dom_sf"/>
</dbReference>
<dbReference type="Proteomes" id="UP000261480">
    <property type="component" value="Unplaced"/>
</dbReference>
<dbReference type="AlphaFoldDB" id="A0A3B3YRY8"/>
<feature type="region of interest" description="Disordered" evidence="3">
    <location>
        <begin position="308"/>
        <end position="332"/>
    </location>
</feature>
<dbReference type="Pfam" id="PF00017">
    <property type="entry name" value="SH2"/>
    <property type="match status" value="1"/>
</dbReference>
<evidence type="ECO:0000313" key="6">
    <source>
        <dbReference type="Proteomes" id="UP000261480"/>
    </source>
</evidence>
<dbReference type="SMART" id="SM00252">
    <property type="entry name" value="SH2"/>
    <property type="match status" value="1"/>
</dbReference>
<dbReference type="STRING" id="48701.ENSPMEP00000029933"/>
<dbReference type="SUPFAM" id="SSF55550">
    <property type="entry name" value="SH2 domain"/>
    <property type="match status" value="1"/>
</dbReference>
<evidence type="ECO:0000256" key="2">
    <source>
        <dbReference type="PROSITE-ProRule" id="PRU00191"/>
    </source>
</evidence>
<keyword evidence="1 2" id="KW-0727">SH2 domain</keyword>
<dbReference type="PROSITE" id="PS50001">
    <property type="entry name" value="SH2"/>
    <property type="match status" value="1"/>
</dbReference>
<feature type="region of interest" description="Disordered" evidence="3">
    <location>
        <begin position="164"/>
        <end position="204"/>
    </location>
</feature>
<evidence type="ECO:0000259" key="4">
    <source>
        <dbReference type="PROSITE" id="PS50001"/>
    </source>
</evidence>
<protein>
    <recommendedName>
        <fullName evidence="4">SH2 domain-containing protein</fullName>
    </recommendedName>
</protein>
<dbReference type="Ensembl" id="ENSPMET00000021448.1">
    <property type="protein sequence ID" value="ENSPMEP00000029933.1"/>
    <property type="gene ID" value="ENSPMEG00000016025.1"/>
</dbReference>
<feature type="domain" description="SH2" evidence="4">
    <location>
        <begin position="50"/>
        <end position="141"/>
    </location>
</feature>
<evidence type="ECO:0000256" key="1">
    <source>
        <dbReference type="ARBA" id="ARBA00022999"/>
    </source>
</evidence>
<dbReference type="InterPro" id="IPR000980">
    <property type="entry name" value="SH2"/>
</dbReference>
<name>A0A3B3YRY8_9TELE</name>
<evidence type="ECO:0000256" key="3">
    <source>
        <dbReference type="SAM" id="MobiDB-lite"/>
    </source>
</evidence>
<feature type="compositionally biased region" description="Polar residues" evidence="3">
    <location>
        <begin position="164"/>
        <end position="182"/>
    </location>
</feature>
<reference evidence="5" key="1">
    <citation type="submission" date="2025-08" db="UniProtKB">
        <authorList>
            <consortium name="Ensembl"/>
        </authorList>
    </citation>
    <scope>IDENTIFICATION</scope>
</reference>